<evidence type="ECO:0000313" key="3">
    <source>
        <dbReference type="Proteomes" id="UP000255265"/>
    </source>
</evidence>
<dbReference type="Gene3D" id="3.10.490.10">
    <property type="entry name" value="Gamma-glutamyl cyclotransferase-like"/>
    <property type="match status" value="1"/>
</dbReference>
<accession>A0A370FQE2</accession>
<organism evidence="2 3">
    <name type="scientific">Pseudacidovorax intermedius</name>
    <dbReference type="NCBI Taxonomy" id="433924"/>
    <lineage>
        <taxon>Bacteria</taxon>
        <taxon>Pseudomonadati</taxon>
        <taxon>Pseudomonadota</taxon>
        <taxon>Betaproteobacteria</taxon>
        <taxon>Burkholderiales</taxon>
        <taxon>Comamonadaceae</taxon>
        <taxon>Pseudacidovorax</taxon>
    </lineage>
</organism>
<proteinExistence type="predicted"/>
<evidence type="ECO:0000313" key="2">
    <source>
        <dbReference type="EMBL" id="RDI27443.1"/>
    </source>
</evidence>
<feature type="domain" description="Gamma-glutamylcyclotransferase AIG2-like" evidence="1">
    <location>
        <begin position="20"/>
        <end position="139"/>
    </location>
</feature>
<dbReference type="Pfam" id="PF06094">
    <property type="entry name" value="GGACT"/>
    <property type="match status" value="1"/>
</dbReference>
<keyword evidence="2" id="KW-0808">Transferase</keyword>
<dbReference type="InterPro" id="IPR009288">
    <property type="entry name" value="AIG2-like_dom"/>
</dbReference>
<keyword evidence="3" id="KW-1185">Reference proteome</keyword>
<protein>
    <submittedName>
        <fullName evidence="2">Gamma-glutamylcyclotransferase (GGCT)/AIG2-like uncharacterized protein YtfP</fullName>
    </submittedName>
</protein>
<comment type="caution">
    <text evidence="2">The sequence shown here is derived from an EMBL/GenBank/DDBJ whole genome shotgun (WGS) entry which is preliminary data.</text>
</comment>
<dbReference type="InterPro" id="IPR036568">
    <property type="entry name" value="GGCT-like_sf"/>
</dbReference>
<reference evidence="2 3" key="1">
    <citation type="submission" date="2018-07" db="EMBL/GenBank/DDBJ databases">
        <title>Genomic Encyclopedia of Type Strains, Phase IV (KMG-IV): sequencing the most valuable type-strain genomes for metagenomic binning, comparative biology and taxonomic classification.</title>
        <authorList>
            <person name="Goeker M."/>
        </authorList>
    </citation>
    <scope>NUCLEOTIDE SEQUENCE [LARGE SCALE GENOMIC DNA]</scope>
    <source>
        <strain evidence="2 3">DSM 21352</strain>
    </source>
</reference>
<evidence type="ECO:0000259" key="1">
    <source>
        <dbReference type="Pfam" id="PF06094"/>
    </source>
</evidence>
<gene>
    <name evidence="2" type="ORF">DFR41_102481</name>
</gene>
<dbReference type="CDD" id="cd06661">
    <property type="entry name" value="GGCT_like"/>
    <property type="match status" value="1"/>
</dbReference>
<dbReference type="SUPFAM" id="SSF110857">
    <property type="entry name" value="Gamma-glutamyl cyclotransferase-like"/>
    <property type="match status" value="1"/>
</dbReference>
<name>A0A370FQE2_9BURK</name>
<dbReference type="InterPro" id="IPR013024">
    <property type="entry name" value="GGCT-like"/>
</dbReference>
<dbReference type="AlphaFoldDB" id="A0A370FQE2"/>
<dbReference type="GO" id="GO:0016740">
    <property type="term" value="F:transferase activity"/>
    <property type="evidence" value="ECO:0007669"/>
    <property type="project" value="UniProtKB-KW"/>
</dbReference>
<dbReference type="RefSeq" id="WP_017758902.1">
    <property type="nucleotide sequence ID" value="NZ_QQAV01000002.1"/>
</dbReference>
<dbReference type="EMBL" id="QQAV01000002">
    <property type="protein sequence ID" value="RDI27443.1"/>
    <property type="molecule type" value="Genomic_DNA"/>
</dbReference>
<dbReference type="OrthoDB" id="8538589at2"/>
<dbReference type="Proteomes" id="UP000255265">
    <property type="component" value="Unassembled WGS sequence"/>
</dbReference>
<sequence>MPEPLNTFLPDRAPAQPRAVFVYGTLRRRGSNDIHRFGPPAPRFRGAGCIAGVLHDLGPYPGVVLGGDGRVVGEVYEVAPEVERALDALEEVQDDDEGEYRRRHVSVALDEGRQVTCLVYEIHPRHVRGTPVIPSGDWIAHWQARQGRG</sequence>